<organism evidence="2 3">
    <name type="scientific">Orlajensenia leifsoniae</name>
    <dbReference type="NCBI Taxonomy" id="2561933"/>
    <lineage>
        <taxon>Bacteria</taxon>
        <taxon>Bacillati</taxon>
        <taxon>Actinomycetota</taxon>
        <taxon>Actinomycetes</taxon>
        <taxon>Micrococcales</taxon>
        <taxon>Microbacteriaceae</taxon>
        <taxon>Orlajensenia</taxon>
    </lineage>
</organism>
<evidence type="ECO:0008006" key="4">
    <source>
        <dbReference type="Google" id="ProtNLM"/>
    </source>
</evidence>
<dbReference type="PANTHER" id="PTHR39185">
    <property type="entry name" value="SWARMING MOTILITY PROTEIN SWRD"/>
    <property type="match status" value="1"/>
</dbReference>
<protein>
    <recommendedName>
        <fullName evidence="4">Flagellar protein FlbD</fullName>
    </recommendedName>
</protein>
<reference evidence="2 3" key="1">
    <citation type="journal article" date="2018" name="J. Microbiol.">
        <title>Leifsonia flava sp. nov., a novel actinobacterium isolated from the rhizosphere of Aquilegia viridiflora.</title>
        <authorList>
            <person name="Cai Y."/>
            <person name="Tao W.Z."/>
            <person name="Ma Y.J."/>
            <person name="Cheng J."/>
            <person name="Zhang M.Y."/>
            <person name="Zhang Y.X."/>
        </authorList>
    </citation>
    <scope>NUCLEOTIDE SEQUENCE [LARGE SCALE GENOMIC DNA]</scope>
    <source>
        <strain evidence="2 3">SYP-B2174</strain>
    </source>
</reference>
<comment type="caution">
    <text evidence="2">The sequence shown here is derived from an EMBL/GenBank/DDBJ whole genome shotgun (WGS) entry which is preliminary data.</text>
</comment>
<proteinExistence type="predicted"/>
<evidence type="ECO:0000313" key="2">
    <source>
        <dbReference type="EMBL" id="TFV98830.1"/>
    </source>
</evidence>
<sequence>MIVVTRLNDSQFAINPDLIERIHSSPDTTIVLVDGSKYIVTESLPEVIERIAAYRARVLSLAQEIPVSRSGIRQLELVTSADHDSRDDPHPDDDDDGRARAVPVLPRRI</sequence>
<dbReference type="RefSeq" id="WP_135119361.1">
    <property type="nucleotide sequence ID" value="NZ_SPQZ01000002.1"/>
</dbReference>
<accession>A0A4Y9R3D4</accession>
<name>A0A4Y9R3D4_9MICO</name>
<keyword evidence="3" id="KW-1185">Reference proteome</keyword>
<gene>
    <name evidence="2" type="ORF">E4M00_04785</name>
</gene>
<dbReference type="AlphaFoldDB" id="A0A4Y9R3D4"/>
<evidence type="ECO:0000313" key="3">
    <source>
        <dbReference type="Proteomes" id="UP000298127"/>
    </source>
</evidence>
<dbReference type="InterPro" id="IPR009384">
    <property type="entry name" value="SwrD-like"/>
</dbReference>
<dbReference type="Pfam" id="PF06289">
    <property type="entry name" value="FlbD"/>
    <property type="match status" value="1"/>
</dbReference>
<dbReference type="EMBL" id="SPQZ01000002">
    <property type="protein sequence ID" value="TFV98830.1"/>
    <property type="molecule type" value="Genomic_DNA"/>
</dbReference>
<evidence type="ECO:0000256" key="1">
    <source>
        <dbReference type="SAM" id="MobiDB-lite"/>
    </source>
</evidence>
<dbReference type="PANTHER" id="PTHR39185:SF1">
    <property type="entry name" value="SWARMING MOTILITY PROTEIN SWRD"/>
    <property type="match status" value="1"/>
</dbReference>
<dbReference type="Proteomes" id="UP000298127">
    <property type="component" value="Unassembled WGS sequence"/>
</dbReference>
<feature type="region of interest" description="Disordered" evidence="1">
    <location>
        <begin position="76"/>
        <end position="109"/>
    </location>
</feature>